<dbReference type="GO" id="GO:0016747">
    <property type="term" value="F:acyltransferase activity, transferring groups other than amino-acyl groups"/>
    <property type="evidence" value="ECO:0007669"/>
    <property type="project" value="InterPro"/>
</dbReference>
<dbReference type="PROSITE" id="PS51186">
    <property type="entry name" value="GNAT"/>
    <property type="match status" value="2"/>
</dbReference>
<dbReference type="InterPro" id="IPR000182">
    <property type="entry name" value="GNAT_dom"/>
</dbReference>
<comment type="caution">
    <text evidence="4">The sequence shown here is derived from an EMBL/GenBank/DDBJ whole genome shotgun (WGS) entry which is preliminary data.</text>
</comment>
<evidence type="ECO:0000256" key="2">
    <source>
        <dbReference type="ARBA" id="ARBA00023315"/>
    </source>
</evidence>
<evidence type="ECO:0000259" key="3">
    <source>
        <dbReference type="PROSITE" id="PS51186"/>
    </source>
</evidence>
<feature type="domain" description="N-acetyltransferase" evidence="3">
    <location>
        <begin position="166"/>
        <end position="315"/>
    </location>
</feature>
<feature type="domain" description="N-acetyltransferase" evidence="3">
    <location>
        <begin position="9"/>
        <end position="157"/>
    </location>
</feature>
<reference evidence="4 5" key="1">
    <citation type="submission" date="2018-11" db="EMBL/GenBank/DDBJ databases">
        <title>Draft genome of Simplicispira Flexivirga sp. BO-16.</title>
        <authorList>
            <person name="Im W.T."/>
        </authorList>
    </citation>
    <scope>NUCLEOTIDE SEQUENCE [LARGE SCALE GENOMIC DNA]</scope>
    <source>
        <strain evidence="4 5">BO-16</strain>
    </source>
</reference>
<sequence>MLRWDHLSPQIVPHWAELTNLLAAYDDTGEFYEPADLAEELTEHGFEPAADSWTVWDGETLVAYGQLRVSGSLTADGFARAGLDGGVHPEWRGRGIGTALLDRMEPRALRLAATRHPGAPIQVRPAQTREDSDAATLFARRGFAPSRWFTDMRRPLPGEALPAAAAHTVPLAAEHGEALRQAQNDAFSTHWGSTAQTPAMWQDYLGSRGLRPGVSRLVVDDDGAVLAYALVEEWVARECYFGLIGTVQRARGRGLARGVLVASLHAAIESGSYDVATLEVDTANPTGAGRLYASVGFTPVRTRAAFTKVVQPMLE</sequence>
<keyword evidence="2" id="KW-0012">Acyltransferase</keyword>
<keyword evidence="1 4" id="KW-0808">Transferase</keyword>
<dbReference type="CDD" id="cd04301">
    <property type="entry name" value="NAT_SF"/>
    <property type="match status" value="2"/>
</dbReference>
<evidence type="ECO:0000313" key="5">
    <source>
        <dbReference type="Proteomes" id="UP000271678"/>
    </source>
</evidence>
<keyword evidence="5" id="KW-1185">Reference proteome</keyword>
<dbReference type="InterPro" id="IPR050832">
    <property type="entry name" value="Bact_Acetyltransf"/>
</dbReference>
<organism evidence="4 5">
    <name type="scientific">Flexivirga caeni</name>
    <dbReference type="NCBI Taxonomy" id="2294115"/>
    <lineage>
        <taxon>Bacteria</taxon>
        <taxon>Bacillati</taxon>
        <taxon>Actinomycetota</taxon>
        <taxon>Actinomycetes</taxon>
        <taxon>Micrococcales</taxon>
        <taxon>Dermacoccaceae</taxon>
        <taxon>Flexivirga</taxon>
    </lineage>
</organism>
<dbReference type="OrthoDB" id="9799092at2"/>
<dbReference type="InterPro" id="IPR016181">
    <property type="entry name" value="Acyl_CoA_acyltransferase"/>
</dbReference>
<dbReference type="AlphaFoldDB" id="A0A3M9M9T1"/>
<dbReference type="Pfam" id="PF00583">
    <property type="entry name" value="Acetyltransf_1"/>
    <property type="match status" value="2"/>
</dbReference>
<dbReference type="Proteomes" id="UP000271678">
    <property type="component" value="Unassembled WGS sequence"/>
</dbReference>
<evidence type="ECO:0000256" key="1">
    <source>
        <dbReference type="ARBA" id="ARBA00022679"/>
    </source>
</evidence>
<dbReference type="EMBL" id="RJJQ01000010">
    <property type="protein sequence ID" value="RNI21623.1"/>
    <property type="molecule type" value="Genomic_DNA"/>
</dbReference>
<dbReference type="SUPFAM" id="SSF55729">
    <property type="entry name" value="Acyl-CoA N-acyltransferases (Nat)"/>
    <property type="match status" value="2"/>
</dbReference>
<dbReference type="PANTHER" id="PTHR43877">
    <property type="entry name" value="AMINOALKYLPHOSPHONATE N-ACETYLTRANSFERASE-RELATED-RELATED"/>
    <property type="match status" value="1"/>
</dbReference>
<accession>A0A3M9M9T1</accession>
<protein>
    <submittedName>
        <fullName evidence="4">GNAT family N-acetyltransferase</fullName>
    </submittedName>
</protein>
<evidence type="ECO:0000313" key="4">
    <source>
        <dbReference type="EMBL" id="RNI21623.1"/>
    </source>
</evidence>
<dbReference type="RefSeq" id="WP_123271471.1">
    <property type="nucleotide sequence ID" value="NZ_RJJQ01000010.1"/>
</dbReference>
<gene>
    <name evidence="4" type="ORF">EFY87_10710</name>
</gene>
<dbReference type="Gene3D" id="3.40.630.30">
    <property type="match status" value="1"/>
</dbReference>
<proteinExistence type="predicted"/>
<name>A0A3M9M9T1_9MICO</name>